<evidence type="ECO:0000313" key="3">
    <source>
        <dbReference type="Proteomes" id="UP001239782"/>
    </source>
</evidence>
<dbReference type="PROSITE" id="PS51257">
    <property type="entry name" value="PROKAR_LIPOPROTEIN"/>
    <property type="match status" value="1"/>
</dbReference>
<keyword evidence="1" id="KW-0175">Coiled coil</keyword>
<dbReference type="KEGG" id="plei:Q9312_16720"/>
<keyword evidence="3" id="KW-1185">Reference proteome</keyword>
<evidence type="ECO:0000256" key="1">
    <source>
        <dbReference type="SAM" id="Coils"/>
    </source>
</evidence>
<dbReference type="PIRSF" id="PIRSF028200">
    <property type="entry name" value="UCP028200"/>
    <property type="match status" value="1"/>
</dbReference>
<evidence type="ECO:0000313" key="2">
    <source>
        <dbReference type="EMBL" id="WMS86860.1"/>
    </source>
</evidence>
<dbReference type="Pfam" id="PF19795">
    <property type="entry name" value="DUF6279"/>
    <property type="match status" value="1"/>
</dbReference>
<dbReference type="Proteomes" id="UP001239782">
    <property type="component" value="Chromosome"/>
</dbReference>
<dbReference type="InterPro" id="IPR016875">
    <property type="entry name" value="UCP028200"/>
</dbReference>
<keyword evidence="2" id="KW-0449">Lipoprotein</keyword>
<name>A0AA51X791_9GAMM</name>
<dbReference type="RefSeq" id="WP_309201996.1">
    <property type="nucleotide sequence ID" value="NZ_CP133548.1"/>
</dbReference>
<organism evidence="2 3">
    <name type="scientific">Pleionea litopenaei</name>
    <dbReference type="NCBI Taxonomy" id="3070815"/>
    <lineage>
        <taxon>Bacteria</taxon>
        <taxon>Pseudomonadati</taxon>
        <taxon>Pseudomonadota</taxon>
        <taxon>Gammaproteobacteria</taxon>
        <taxon>Oceanospirillales</taxon>
        <taxon>Pleioneaceae</taxon>
        <taxon>Pleionea</taxon>
    </lineage>
</organism>
<dbReference type="AlphaFoldDB" id="A0AA51X791"/>
<accession>A0AA51X791</accession>
<gene>
    <name evidence="2" type="ORF">Q9312_16720</name>
</gene>
<feature type="coiled-coil region" evidence="1">
    <location>
        <begin position="119"/>
        <end position="146"/>
    </location>
</feature>
<reference evidence="2 3" key="1">
    <citation type="submission" date="2023-08" db="EMBL/GenBank/DDBJ databases">
        <title>Pleionea litopenaei sp. nov., isolated from stomach of juvenile Litopenaeus vannamei.</title>
        <authorList>
            <person name="Rho A.M."/>
            <person name="Hwang C.Y."/>
        </authorList>
    </citation>
    <scope>NUCLEOTIDE SEQUENCE [LARGE SCALE GENOMIC DNA]</scope>
    <source>
        <strain evidence="2 3">HL-JVS1</strain>
    </source>
</reference>
<dbReference type="EMBL" id="CP133548">
    <property type="protein sequence ID" value="WMS86860.1"/>
    <property type="molecule type" value="Genomic_DNA"/>
</dbReference>
<proteinExistence type="predicted"/>
<sequence>MKTRIAVILVAVLFLQGCGLKFWYNRLDWVVPWYVDDFVELTEPQEQRLEDLLVRQTQWHRQQELPKYVAFLEVVRQDITDGTVVENYYLRRLQMSSFYETLVAQMAPQLSQLMISLNESQMESLLKNLKEQDQDLLKERAEESAEERVEQIYQNIKDSIEDWTGRLTTEQRQVVKQWASKIEDTTQLRMAYRQEWREAVLIEYQLAKVDDNHRAFEDLIINADQFQSSQLKQAYRQNAVTGEQYISEIFSMLTDKQRKRLVYRIDQYIEDFNDLINDQ</sequence>
<protein>
    <submittedName>
        <fullName evidence="2">DUF6279 family lipoprotein</fullName>
    </submittedName>
</protein>